<accession>A0A0B7BES7</accession>
<evidence type="ECO:0000313" key="1">
    <source>
        <dbReference type="EMBL" id="CEK91372.1"/>
    </source>
</evidence>
<gene>
    <name evidence="1" type="primary">ORF182606</name>
</gene>
<protein>
    <submittedName>
        <fullName evidence="1">Uncharacterized protein</fullName>
    </submittedName>
</protein>
<dbReference type="AlphaFoldDB" id="A0A0B7BES7"/>
<sequence>MTVSNGKGLTVQGQVQLEASSHYYKFSLWEIHCLSLDQQDIISVSDPLIVFCVMNKR</sequence>
<organism evidence="1">
    <name type="scientific">Arion vulgaris</name>
    <dbReference type="NCBI Taxonomy" id="1028688"/>
    <lineage>
        <taxon>Eukaryota</taxon>
        <taxon>Metazoa</taxon>
        <taxon>Spiralia</taxon>
        <taxon>Lophotrochozoa</taxon>
        <taxon>Mollusca</taxon>
        <taxon>Gastropoda</taxon>
        <taxon>Heterobranchia</taxon>
        <taxon>Euthyneura</taxon>
        <taxon>Panpulmonata</taxon>
        <taxon>Eupulmonata</taxon>
        <taxon>Stylommatophora</taxon>
        <taxon>Helicina</taxon>
        <taxon>Arionoidea</taxon>
        <taxon>Arionidae</taxon>
        <taxon>Arion</taxon>
    </lineage>
</organism>
<dbReference type="EMBL" id="HACG01044507">
    <property type="protein sequence ID" value="CEK91372.1"/>
    <property type="molecule type" value="Transcribed_RNA"/>
</dbReference>
<name>A0A0B7BES7_9EUPU</name>
<proteinExistence type="predicted"/>
<reference evidence="1" key="1">
    <citation type="submission" date="2014-12" db="EMBL/GenBank/DDBJ databases">
        <title>Insight into the proteome of Arion vulgaris.</title>
        <authorList>
            <person name="Aradska J."/>
            <person name="Bulat T."/>
            <person name="Smidak R."/>
            <person name="Sarate P."/>
            <person name="Gangsoo J."/>
            <person name="Sialana F."/>
            <person name="Bilban M."/>
            <person name="Lubec G."/>
        </authorList>
    </citation>
    <scope>NUCLEOTIDE SEQUENCE</scope>
    <source>
        <tissue evidence="1">Skin</tissue>
    </source>
</reference>